<reference evidence="1 2" key="1">
    <citation type="submission" date="2016-07" db="EMBL/GenBank/DDBJ databases">
        <title>Multi-omics approach to identify versatile polysaccharide utilization systems of a marine flavobacterium Gramella flava.</title>
        <authorList>
            <person name="Tang K."/>
        </authorList>
    </citation>
    <scope>NUCLEOTIDE SEQUENCE [LARGE SCALE GENOMIC DNA]</scope>
    <source>
        <strain evidence="1 2">JLT2011</strain>
    </source>
</reference>
<organism evidence="1 2">
    <name type="scientific">Christiangramia flava JLT2011</name>
    <dbReference type="NCBI Taxonomy" id="1229726"/>
    <lineage>
        <taxon>Bacteria</taxon>
        <taxon>Pseudomonadati</taxon>
        <taxon>Bacteroidota</taxon>
        <taxon>Flavobacteriia</taxon>
        <taxon>Flavobacteriales</taxon>
        <taxon>Flavobacteriaceae</taxon>
        <taxon>Christiangramia</taxon>
    </lineage>
</organism>
<protein>
    <submittedName>
        <fullName evidence="1">Uncharacterized protein</fullName>
    </submittedName>
</protein>
<evidence type="ECO:0000313" key="1">
    <source>
        <dbReference type="EMBL" id="APU68444.1"/>
    </source>
</evidence>
<sequence>MISFIGNQPKDMKVQEEAENVILKGEIPGECHPDKGQ</sequence>
<name>A0A1L7I5E6_9FLAO</name>
<dbReference type="EMBL" id="CP016359">
    <property type="protein sequence ID" value="APU68444.1"/>
    <property type="molecule type" value="Genomic_DNA"/>
</dbReference>
<accession>A0A1L7I5E6</accession>
<dbReference type="Proteomes" id="UP000186230">
    <property type="component" value="Chromosome"/>
</dbReference>
<proteinExistence type="predicted"/>
<keyword evidence="2" id="KW-1185">Reference proteome</keyword>
<gene>
    <name evidence="1" type="ORF">GRFL_1720</name>
</gene>
<dbReference type="AlphaFoldDB" id="A0A1L7I5E6"/>
<dbReference type="KEGG" id="gfl:GRFL_1720"/>
<evidence type="ECO:0000313" key="2">
    <source>
        <dbReference type="Proteomes" id="UP000186230"/>
    </source>
</evidence>